<evidence type="ECO:0000313" key="2">
    <source>
        <dbReference type="Proteomes" id="UP000827721"/>
    </source>
</evidence>
<organism evidence="1 2">
    <name type="scientific">Xanthoceras sorbifolium</name>
    <dbReference type="NCBI Taxonomy" id="99658"/>
    <lineage>
        <taxon>Eukaryota</taxon>
        <taxon>Viridiplantae</taxon>
        <taxon>Streptophyta</taxon>
        <taxon>Embryophyta</taxon>
        <taxon>Tracheophyta</taxon>
        <taxon>Spermatophyta</taxon>
        <taxon>Magnoliopsida</taxon>
        <taxon>eudicotyledons</taxon>
        <taxon>Gunneridae</taxon>
        <taxon>Pentapetalae</taxon>
        <taxon>rosids</taxon>
        <taxon>malvids</taxon>
        <taxon>Sapindales</taxon>
        <taxon>Sapindaceae</taxon>
        <taxon>Xanthoceroideae</taxon>
        <taxon>Xanthoceras</taxon>
    </lineage>
</organism>
<dbReference type="PANTHER" id="PTHR47481">
    <property type="match status" value="1"/>
</dbReference>
<sequence length="208" mass="24011">MCWIYSALTPRTTSYIVSYGTAYEIWEALSKRFESTSTARIFGLRSQLTNLKKEGMTVSQYLFQFKEITDKFAAIGEPLSYRDHLGYVLDGLGPEYDAFVTSIENRVDRPSIEDVESLMLSHESRLSKRNTIEQLNFAQANMASYHGNKKYQKPFQPNFHKSFQLNSPQSRPMSPQFLNKNSNQFSQFNNTMPSILGKPQNQMFGPKW</sequence>
<protein>
    <recommendedName>
        <fullName evidence="3">Retrotransposon gag domain-containing protein</fullName>
    </recommendedName>
</protein>
<proteinExistence type="predicted"/>
<dbReference type="Proteomes" id="UP000827721">
    <property type="component" value="Unassembled WGS sequence"/>
</dbReference>
<gene>
    <name evidence="1" type="ORF">JRO89_XS07G0187500</name>
</gene>
<name>A0ABQ8HU93_9ROSI</name>
<comment type="caution">
    <text evidence="1">The sequence shown here is derived from an EMBL/GenBank/DDBJ whole genome shotgun (WGS) entry which is preliminary data.</text>
</comment>
<evidence type="ECO:0008006" key="3">
    <source>
        <dbReference type="Google" id="ProtNLM"/>
    </source>
</evidence>
<dbReference type="EMBL" id="JAFEMO010000007">
    <property type="protein sequence ID" value="KAH7567917.1"/>
    <property type="molecule type" value="Genomic_DNA"/>
</dbReference>
<dbReference type="Pfam" id="PF14223">
    <property type="entry name" value="Retrotran_gag_2"/>
    <property type="match status" value="1"/>
</dbReference>
<keyword evidence="2" id="KW-1185">Reference proteome</keyword>
<accession>A0ABQ8HU93</accession>
<dbReference type="PANTHER" id="PTHR47481:SF31">
    <property type="entry name" value="OS01G0873500 PROTEIN"/>
    <property type="match status" value="1"/>
</dbReference>
<reference evidence="1 2" key="1">
    <citation type="submission" date="2021-02" db="EMBL/GenBank/DDBJ databases">
        <title>Plant Genome Project.</title>
        <authorList>
            <person name="Zhang R.-G."/>
        </authorList>
    </citation>
    <scope>NUCLEOTIDE SEQUENCE [LARGE SCALE GENOMIC DNA]</scope>
    <source>
        <tissue evidence="1">Leaves</tissue>
    </source>
</reference>
<evidence type="ECO:0000313" key="1">
    <source>
        <dbReference type="EMBL" id="KAH7567917.1"/>
    </source>
</evidence>